<feature type="signal peptide" evidence="1">
    <location>
        <begin position="1"/>
        <end position="19"/>
    </location>
</feature>
<dbReference type="GeneID" id="64635289"/>
<accession>A0A9P7DT56</accession>
<evidence type="ECO:0000313" key="2">
    <source>
        <dbReference type="EMBL" id="KAG1802413.1"/>
    </source>
</evidence>
<dbReference type="RefSeq" id="XP_041186256.1">
    <property type="nucleotide sequence ID" value="XM_041341273.1"/>
</dbReference>
<name>A0A9P7DT56_9AGAM</name>
<feature type="chain" id="PRO_5040408258" evidence="1">
    <location>
        <begin position="20"/>
        <end position="218"/>
    </location>
</feature>
<gene>
    <name evidence="2" type="ORF">BJ212DRAFT_1487371</name>
</gene>
<dbReference type="Proteomes" id="UP000807769">
    <property type="component" value="Unassembled WGS sequence"/>
</dbReference>
<dbReference type="EMBL" id="JABBWG010000079">
    <property type="protein sequence ID" value="KAG1802413.1"/>
    <property type="molecule type" value="Genomic_DNA"/>
</dbReference>
<dbReference type="AlphaFoldDB" id="A0A9P7DT56"/>
<evidence type="ECO:0000256" key="1">
    <source>
        <dbReference type="SAM" id="SignalP"/>
    </source>
</evidence>
<proteinExistence type="predicted"/>
<reference evidence="2" key="1">
    <citation type="journal article" date="2020" name="New Phytol.">
        <title>Comparative genomics reveals dynamic genome evolution in host specialist ectomycorrhizal fungi.</title>
        <authorList>
            <person name="Lofgren L.A."/>
            <person name="Nguyen N.H."/>
            <person name="Vilgalys R."/>
            <person name="Ruytinx J."/>
            <person name="Liao H.L."/>
            <person name="Branco S."/>
            <person name="Kuo A."/>
            <person name="LaButti K."/>
            <person name="Lipzen A."/>
            <person name="Andreopoulos W."/>
            <person name="Pangilinan J."/>
            <person name="Riley R."/>
            <person name="Hundley H."/>
            <person name="Na H."/>
            <person name="Barry K."/>
            <person name="Grigoriev I.V."/>
            <person name="Stajich J.E."/>
            <person name="Kennedy P.G."/>
        </authorList>
    </citation>
    <scope>NUCLEOTIDE SEQUENCE</scope>
    <source>
        <strain evidence="2">MN1</strain>
    </source>
</reference>
<comment type="caution">
    <text evidence="2">The sequence shown here is derived from an EMBL/GenBank/DDBJ whole genome shotgun (WGS) entry which is preliminary data.</text>
</comment>
<organism evidence="2 3">
    <name type="scientific">Suillus subaureus</name>
    <dbReference type="NCBI Taxonomy" id="48587"/>
    <lineage>
        <taxon>Eukaryota</taxon>
        <taxon>Fungi</taxon>
        <taxon>Dikarya</taxon>
        <taxon>Basidiomycota</taxon>
        <taxon>Agaricomycotina</taxon>
        <taxon>Agaricomycetes</taxon>
        <taxon>Agaricomycetidae</taxon>
        <taxon>Boletales</taxon>
        <taxon>Suillineae</taxon>
        <taxon>Suillaceae</taxon>
        <taxon>Suillus</taxon>
    </lineage>
</organism>
<dbReference type="OrthoDB" id="2693558at2759"/>
<evidence type="ECO:0000313" key="3">
    <source>
        <dbReference type="Proteomes" id="UP000807769"/>
    </source>
</evidence>
<keyword evidence="1" id="KW-0732">Signal</keyword>
<protein>
    <submittedName>
        <fullName evidence="2">Uncharacterized protein</fullName>
    </submittedName>
</protein>
<keyword evidence="3" id="KW-1185">Reference proteome</keyword>
<sequence length="218" mass="24174">MTWMRVILAIFWILLEGQAGLFILPPYLCYSGSLIQVLTLFSTYPHGPSHPSGGFKFCTVTFDISNSLKITRYQAKASAVVQELKSNWTCVVVAMTNHTNNNNGDLFIGYKGKKKAYVLACVLEILLLPWQSVIDGAEESYLWLFACSALINKPIAFGCLQQAVINHCMTATIGFNAVCFQPSFATHLLLAFMELVIIKCLSIRVAFPKMVGQSYKLG</sequence>